<dbReference type="Proteomes" id="UP000230837">
    <property type="component" value="Unassembled WGS sequence"/>
</dbReference>
<comment type="caution">
    <text evidence="1">The sequence shown here is derived from an EMBL/GenBank/DDBJ whole genome shotgun (WGS) entry which is preliminary data.</text>
</comment>
<evidence type="ECO:0000313" key="2">
    <source>
        <dbReference type="Proteomes" id="UP000230837"/>
    </source>
</evidence>
<gene>
    <name evidence="1" type="ORF">COZ82_01360</name>
</gene>
<evidence type="ECO:0000313" key="1">
    <source>
        <dbReference type="EMBL" id="PIW97116.1"/>
    </source>
</evidence>
<proteinExistence type="predicted"/>
<name>A0A2M7IP31_9BACT</name>
<reference evidence="2" key="1">
    <citation type="submission" date="2017-09" db="EMBL/GenBank/DDBJ databases">
        <title>Depth-based differentiation of microbial function through sediment-hosted aquifers and enrichment of novel symbionts in the deep terrestrial subsurface.</title>
        <authorList>
            <person name="Probst A.J."/>
            <person name="Ladd B."/>
            <person name="Jarett J.K."/>
            <person name="Geller-Mcgrath D.E."/>
            <person name="Sieber C.M.K."/>
            <person name="Emerson J.B."/>
            <person name="Anantharaman K."/>
            <person name="Thomas B.C."/>
            <person name="Malmstrom R."/>
            <person name="Stieglmeier M."/>
            <person name="Klingl A."/>
            <person name="Woyke T."/>
            <person name="Ryan C.M."/>
            <person name="Banfield J.F."/>
        </authorList>
    </citation>
    <scope>NUCLEOTIDE SEQUENCE [LARGE SCALE GENOMIC DNA]</scope>
</reference>
<sequence length="90" mass="10673">MGIFRVLLYSAPQLRNIGSFNPKKLDPVWKDWLMRSERVFIDTFGGDFKKFFGAIAIVYKNAKQERSDPEEAIKEWIMAEITELKKHHYH</sequence>
<dbReference type="AlphaFoldDB" id="A0A2M7IP31"/>
<accession>A0A2M7IP31</accession>
<dbReference type="EMBL" id="PFHR01000077">
    <property type="protein sequence ID" value="PIW97116.1"/>
    <property type="molecule type" value="Genomic_DNA"/>
</dbReference>
<organism evidence="1 2">
    <name type="scientific">Candidatus Kaiserbacteria bacterium CG_4_8_14_3_um_filter_38_9</name>
    <dbReference type="NCBI Taxonomy" id="1974599"/>
    <lineage>
        <taxon>Bacteria</taxon>
        <taxon>Candidatus Kaiseribacteriota</taxon>
    </lineage>
</organism>
<protein>
    <submittedName>
        <fullName evidence="1">Uncharacterized protein</fullName>
    </submittedName>
</protein>